<dbReference type="Proteomes" id="UP000829817">
    <property type="component" value="Chromosome"/>
</dbReference>
<evidence type="ECO:0008006" key="3">
    <source>
        <dbReference type="Google" id="ProtNLM"/>
    </source>
</evidence>
<reference evidence="1 2" key="1">
    <citation type="journal article" date="2022" name="Res Sq">
        <title>Evolution of multicellular longitudinally dividing oral cavity symbionts (Neisseriaceae).</title>
        <authorList>
            <person name="Nyongesa S."/>
            <person name="Weber P."/>
            <person name="Bernet E."/>
            <person name="Pullido F."/>
            <person name="Nieckarz M."/>
            <person name="Delaby M."/>
            <person name="Nieves C."/>
            <person name="Viehboeck T."/>
            <person name="Krause N."/>
            <person name="Rivera-Millot A."/>
            <person name="Nakamura A."/>
            <person name="Vischer N."/>
            <person name="VanNieuwenhze M."/>
            <person name="Brun Y."/>
            <person name="Cava F."/>
            <person name="Bulgheresi S."/>
            <person name="Veyrier F."/>
        </authorList>
    </citation>
    <scope>NUCLEOTIDE SEQUENCE [LARGE SCALE GENOMIC DNA]</scope>
    <source>
        <strain evidence="1 2">CCUG 63373m</strain>
    </source>
</reference>
<gene>
    <name evidence="1" type="ORF">LVJ83_05875</name>
</gene>
<organism evidence="1 2">
    <name type="scientific">Uruburuella testudinis</name>
    <dbReference type="NCBI Taxonomy" id="1282863"/>
    <lineage>
        <taxon>Bacteria</taxon>
        <taxon>Pseudomonadati</taxon>
        <taxon>Pseudomonadota</taxon>
        <taxon>Betaproteobacteria</taxon>
        <taxon>Neisseriales</taxon>
        <taxon>Neisseriaceae</taxon>
        <taxon>Uruburuella</taxon>
    </lineage>
</organism>
<accession>A0ABY4DVC3</accession>
<keyword evidence="2" id="KW-1185">Reference proteome</keyword>
<sequence>MKMMKSISWAAILLLGGCVYAEMPYGCVAAVDLPQLLAAASAPTALITCSIYCAGQIVPCWLHTETTAANKQAV</sequence>
<protein>
    <recommendedName>
        <fullName evidence="3">Lipoprotein</fullName>
    </recommendedName>
</protein>
<evidence type="ECO:0000313" key="2">
    <source>
        <dbReference type="Proteomes" id="UP000829817"/>
    </source>
</evidence>
<proteinExistence type="predicted"/>
<evidence type="ECO:0000313" key="1">
    <source>
        <dbReference type="EMBL" id="UOO82984.1"/>
    </source>
</evidence>
<dbReference type="EMBL" id="CP091508">
    <property type="protein sequence ID" value="UOO82984.1"/>
    <property type="molecule type" value="Genomic_DNA"/>
</dbReference>
<dbReference type="PROSITE" id="PS51257">
    <property type="entry name" value="PROKAR_LIPOPROTEIN"/>
    <property type="match status" value="1"/>
</dbReference>
<name>A0ABY4DVC3_9NEIS</name>
<dbReference type="RefSeq" id="WP_244787217.1">
    <property type="nucleotide sequence ID" value="NZ_CP091508.1"/>
</dbReference>